<dbReference type="EMBL" id="JAAIUW010000009">
    <property type="protein sequence ID" value="KAF7816281.1"/>
    <property type="molecule type" value="Genomic_DNA"/>
</dbReference>
<keyword evidence="2" id="KW-1185">Reference proteome</keyword>
<proteinExistence type="predicted"/>
<dbReference type="Proteomes" id="UP000634136">
    <property type="component" value="Unassembled WGS sequence"/>
</dbReference>
<gene>
    <name evidence="1" type="ORF">G2W53_030250</name>
</gene>
<accession>A0A834T756</accession>
<reference evidence="1" key="1">
    <citation type="submission" date="2020-09" db="EMBL/GenBank/DDBJ databases">
        <title>Genome-Enabled Discovery of Anthraquinone Biosynthesis in Senna tora.</title>
        <authorList>
            <person name="Kang S.-H."/>
            <person name="Pandey R.P."/>
            <person name="Lee C.-M."/>
            <person name="Sim J.-S."/>
            <person name="Jeong J.-T."/>
            <person name="Choi B.-S."/>
            <person name="Jung M."/>
            <person name="Ginzburg D."/>
            <person name="Zhao K."/>
            <person name="Won S.Y."/>
            <person name="Oh T.-J."/>
            <person name="Yu Y."/>
            <person name="Kim N.-H."/>
            <person name="Lee O.R."/>
            <person name="Lee T.-H."/>
            <person name="Bashyal P."/>
            <person name="Kim T.-S."/>
            <person name="Lee W.-H."/>
            <person name="Kawkins C."/>
            <person name="Kim C.-K."/>
            <person name="Kim J.S."/>
            <person name="Ahn B.O."/>
            <person name="Rhee S.Y."/>
            <person name="Sohng J.K."/>
        </authorList>
    </citation>
    <scope>NUCLEOTIDE SEQUENCE</scope>
    <source>
        <tissue evidence="1">Leaf</tissue>
    </source>
</reference>
<sequence length="225" mass="24195">MRKGKVVTGFVKKALASSAVVANATRKGVILPLICRMDRGIVELNQIASFGHPIALYGVFSGSSNSDDKSITSLSTGTFDTSLRNPISETNLLTQYMPQPAKANPPKPVVKNRIGEETTALAAAIYDATCPLRNHPQLDKKISEPAKSRKGYLFSIHSSLLRKGKVVTGFVKKALASSAVVANATRKGVILPLICRMDRGIVELNQIARLLLEAGASVFIKDRHS</sequence>
<protein>
    <submittedName>
        <fullName evidence="1">Uncharacterized protein</fullName>
    </submittedName>
</protein>
<name>A0A834T756_9FABA</name>
<comment type="caution">
    <text evidence="1">The sequence shown here is derived from an EMBL/GenBank/DDBJ whole genome shotgun (WGS) entry which is preliminary data.</text>
</comment>
<evidence type="ECO:0000313" key="2">
    <source>
        <dbReference type="Proteomes" id="UP000634136"/>
    </source>
</evidence>
<organism evidence="1 2">
    <name type="scientific">Senna tora</name>
    <dbReference type="NCBI Taxonomy" id="362788"/>
    <lineage>
        <taxon>Eukaryota</taxon>
        <taxon>Viridiplantae</taxon>
        <taxon>Streptophyta</taxon>
        <taxon>Embryophyta</taxon>
        <taxon>Tracheophyta</taxon>
        <taxon>Spermatophyta</taxon>
        <taxon>Magnoliopsida</taxon>
        <taxon>eudicotyledons</taxon>
        <taxon>Gunneridae</taxon>
        <taxon>Pentapetalae</taxon>
        <taxon>rosids</taxon>
        <taxon>fabids</taxon>
        <taxon>Fabales</taxon>
        <taxon>Fabaceae</taxon>
        <taxon>Caesalpinioideae</taxon>
        <taxon>Cassia clade</taxon>
        <taxon>Senna</taxon>
    </lineage>
</organism>
<dbReference type="AlphaFoldDB" id="A0A834T756"/>
<evidence type="ECO:0000313" key="1">
    <source>
        <dbReference type="EMBL" id="KAF7816281.1"/>
    </source>
</evidence>